<dbReference type="EMBL" id="CAJVPJ010001602">
    <property type="protein sequence ID" value="CAG8597431.1"/>
    <property type="molecule type" value="Genomic_DNA"/>
</dbReference>
<gene>
    <name evidence="2" type="ORF">POCULU_LOCUS7286</name>
</gene>
<evidence type="ECO:0000313" key="3">
    <source>
        <dbReference type="Proteomes" id="UP000789572"/>
    </source>
</evidence>
<accession>A0A9N9GEU4</accession>
<feature type="non-terminal residue" evidence="2">
    <location>
        <position position="95"/>
    </location>
</feature>
<feature type="region of interest" description="Disordered" evidence="1">
    <location>
        <begin position="25"/>
        <end position="67"/>
    </location>
</feature>
<dbReference type="OrthoDB" id="2397858at2759"/>
<proteinExistence type="predicted"/>
<sequence length="95" mass="10643">MAPEIGHVEPIDDKPKSPKIIEKLVSDEAGSVNNEPEISPDLPAKDELKSSDEETPQQISCPPGYLTRKQREVRLRKKAIELGEDPHKFVTITEK</sequence>
<comment type="caution">
    <text evidence="2">The sequence shown here is derived from an EMBL/GenBank/DDBJ whole genome shotgun (WGS) entry which is preliminary data.</text>
</comment>
<evidence type="ECO:0000313" key="2">
    <source>
        <dbReference type="EMBL" id="CAG8597431.1"/>
    </source>
</evidence>
<reference evidence="2" key="1">
    <citation type="submission" date="2021-06" db="EMBL/GenBank/DDBJ databases">
        <authorList>
            <person name="Kallberg Y."/>
            <person name="Tangrot J."/>
            <person name="Rosling A."/>
        </authorList>
    </citation>
    <scope>NUCLEOTIDE SEQUENCE</scope>
    <source>
        <strain evidence="2">IA702</strain>
    </source>
</reference>
<feature type="compositionally biased region" description="Basic and acidic residues" evidence="1">
    <location>
        <begin position="43"/>
        <end position="52"/>
    </location>
</feature>
<evidence type="ECO:0000256" key="1">
    <source>
        <dbReference type="SAM" id="MobiDB-lite"/>
    </source>
</evidence>
<keyword evidence="3" id="KW-1185">Reference proteome</keyword>
<organism evidence="2 3">
    <name type="scientific">Paraglomus occultum</name>
    <dbReference type="NCBI Taxonomy" id="144539"/>
    <lineage>
        <taxon>Eukaryota</taxon>
        <taxon>Fungi</taxon>
        <taxon>Fungi incertae sedis</taxon>
        <taxon>Mucoromycota</taxon>
        <taxon>Glomeromycotina</taxon>
        <taxon>Glomeromycetes</taxon>
        <taxon>Paraglomerales</taxon>
        <taxon>Paraglomeraceae</taxon>
        <taxon>Paraglomus</taxon>
    </lineage>
</organism>
<dbReference type="AlphaFoldDB" id="A0A9N9GEU4"/>
<dbReference type="Proteomes" id="UP000789572">
    <property type="component" value="Unassembled WGS sequence"/>
</dbReference>
<name>A0A9N9GEU4_9GLOM</name>
<protein>
    <submittedName>
        <fullName evidence="2">5378_t:CDS:1</fullName>
    </submittedName>
</protein>